<reference evidence="2 3" key="1">
    <citation type="submission" date="2019-11" db="EMBL/GenBank/DDBJ databases">
        <title>Genome analysis of Rhizobacterium cereale a novel genus and species isolated from maize roots in North Spain.</title>
        <authorList>
            <person name="Menendez E."/>
            <person name="Flores-Felix J.D."/>
            <person name="Ramirez-Bahena M.-H."/>
            <person name="Igual J.M."/>
            <person name="Garcia-Fraile P."/>
            <person name="Peix A."/>
            <person name="Velazquez E."/>
        </authorList>
    </citation>
    <scope>NUCLEOTIDE SEQUENCE [LARGE SCALE GENOMIC DNA]</scope>
    <source>
        <strain evidence="2 3">RZME27</strain>
    </source>
</reference>
<sequence>MEFYFPTELPEQLAFIASAVTALVGLLILVSPGTALRLGGFQVGQITPEGYGATRSTGGLYLGLPLCALLFAQEFYYLAVGVTLGFSALGRLLSLFLDRGLVARNVALLALQLLLAAGPLGYSLGYF</sequence>
<evidence type="ECO:0000256" key="1">
    <source>
        <dbReference type="SAM" id="Phobius"/>
    </source>
</evidence>
<keyword evidence="1" id="KW-0812">Transmembrane</keyword>
<keyword evidence="3" id="KW-1185">Reference proteome</keyword>
<feature type="transmembrane region" description="Helical" evidence="1">
    <location>
        <begin position="12"/>
        <end position="30"/>
    </location>
</feature>
<gene>
    <name evidence="2" type="ORF">GAO09_17705</name>
</gene>
<dbReference type="EMBL" id="WIXI01000046">
    <property type="protein sequence ID" value="MQY47874.1"/>
    <property type="molecule type" value="Genomic_DNA"/>
</dbReference>
<comment type="caution">
    <text evidence="2">The sequence shown here is derived from an EMBL/GenBank/DDBJ whole genome shotgun (WGS) entry which is preliminary data.</text>
</comment>
<dbReference type="AlphaFoldDB" id="A0A6A8AAZ3"/>
<protein>
    <submittedName>
        <fullName evidence="2">DUF4345 domain-containing protein</fullName>
    </submittedName>
</protein>
<dbReference type="RefSeq" id="WP_153355415.1">
    <property type="nucleotide sequence ID" value="NZ_JAYKOO010000009.1"/>
</dbReference>
<proteinExistence type="predicted"/>
<keyword evidence="1" id="KW-1133">Transmembrane helix</keyword>
<keyword evidence="1" id="KW-0472">Membrane</keyword>
<evidence type="ECO:0000313" key="3">
    <source>
        <dbReference type="Proteomes" id="UP000435138"/>
    </source>
</evidence>
<name>A0A6A8AAZ3_9HYPH</name>
<feature type="transmembrane region" description="Helical" evidence="1">
    <location>
        <begin position="106"/>
        <end position="125"/>
    </location>
</feature>
<evidence type="ECO:0000313" key="2">
    <source>
        <dbReference type="EMBL" id="MQY47874.1"/>
    </source>
</evidence>
<accession>A0A6A8AAZ3</accession>
<organism evidence="2 3">
    <name type="scientific">Endobacterium cereale</name>
    <dbReference type="NCBI Taxonomy" id="2663029"/>
    <lineage>
        <taxon>Bacteria</taxon>
        <taxon>Pseudomonadati</taxon>
        <taxon>Pseudomonadota</taxon>
        <taxon>Alphaproteobacteria</taxon>
        <taxon>Hyphomicrobiales</taxon>
        <taxon>Rhizobiaceae</taxon>
        <taxon>Endobacterium</taxon>
    </lineage>
</organism>
<dbReference type="Proteomes" id="UP000435138">
    <property type="component" value="Unassembled WGS sequence"/>
</dbReference>
<feature type="transmembrane region" description="Helical" evidence="1">
    <location>
        <begin position="75"/>
        <end position="94"/>
    </location>
</feature>